<dbReference type="InterPro" id="IPR003591">
    <property type="entry name" value="Leu-rich_rpt_typical-subtyp"/>
</dbReference>
<dbReference type="PROSITE" id="PS51450">
    <property type="entry name" value="LRR"/>
    <property type="match status" value="1"/>
</dbReference>
<dbReference type="Proteomes" id="UP000765224">
    <property type="component" value="Unassembled WGS sequence"/>
</dbReference>
<dbReference type="Pfam" id="PF13855">
    <property type="entry name" value="LRR_8"/>
    <property type="match status" value="1"/>
</dbReference>
<evidence type="ECO:0000256" key="2">
    <source>
        <dbReference type="ARBA" id="ARBA00022737"/>
    </source>
</evidence>
<evidence type="ECO:0000259" key="3">
    <source>
        <dbReference type="Pfam" id="PF20178"/>
    </source>
</evidence>
<keyword evidence="2" id="KW-0677">Repeat</keyword>
<evidence type="ECO:0000313" key="5">
    <source>
        <dbReference type="Proteomes" id="UP000765224"/>
    </source>
</evidence>
<dbReference type="RefSeq" id="WP_217891747.1">
    <property type="nucleotide sequence ID" value="NZ_JAHSTS010000001.1"/>
</dbReference>
<organism evidence="4 5">
    <name type="scientific">Pseudomonas ekonensis</name>
    <dbReference type="NCBI Taxonomy" id="2842353"/>
    <lineage>
        <taxon>Bacteria</taxon>
        <taxon>Pseudomonadati</taxon>
        <taxon>Pseudomonadota</taxon>
        <taxon>Gammaproteobacteria</taxon>
        <taxon>Pseudomonadales</taxon>
        <taxon>Pseudomonadaceae</taxon>
        <taxon>Pseudomonas</taxon>
    </lineage>
</organism>
<dbReference type="EMBL" id="JAHSTS010000001">
    <property type="protein sequence ID" value="MBV4458138.1"/>
    <property type="molecule type" value="Genomic_DNA"/>
</dbReference>
<feature type="domain" description="Dermonecrotic toxin N-terminal" evidence="3">
    <location>
        <begin position="85"/>
        <end position="349"/>
    </location>
</feature>
<dbReference type="InterPro" id="IPR001611">
    <property type="entry name" value="Leu-rich_rpt"/>
</dbReference>
<dbReference type="PANTHER" id="PTHR48051:SF1">
    <property type="entry name" value="RAS SUPPRESSOR PROTEIN 1"/>
    <property type="match status" value="1"/>
</dbReference>
<comment type="caution">
    <text evidence="4">The sequence shown here is derived from an EMBL/GenBank/DDBJ whole genome shotgun (WGS) entry which is preliminary data.</text>
</comment>
<dbReference type="InterPro" id="IPR046673">
    <property type="entry name" value="ToxA_N"/>
</dbReference>
<evidence type="ECO:0000256" key="1">
    <source>
        <dbReference type="ARBA" id="ARBA00022614"/>
    </source>
</evidence>
<accession>A0ABS6PCD6</accession>
<gene>
    <name evidence="4" type="ORF">KVG96_09280</name>
</gene>
<reference evidence="4 5" key="1">
    <citation type="submission" date="2021-06" db="EMBL/GenBank/DDBJ databases">
        <title>Updating the genus Pseudomonas: Description of 43 new species and partition of the Pseudomonas putida group.</title>
        <authorList>
            <person name="Girard L."/>
            <person name="Lood C."/>
            <person name="Vandamme P."/>
            <person name="Rokni-Zadeh H."/>
            <person name="Van Noort V."/>
            <person name="Hofte M."/>
            <person name="Lavigne R."/>
            <person name="De Mot R."/>
        </authorList>
    </citation>
    <scope>NUCLEOTIDE SEQUENCE [LARGE SCALE GENOMIC DNA]</scope>
    <source>
        <strain evidence="4 5">COR58</strain>
    </source>
</reference>
<dbReference type="Pfam" id="PF20178">
    <property type="entry name" value="ToxA_N"/>
    <property type="match status" value="1"/>
</dbReference>
<protein>
    <submittedName>
        <fullName evidence="4">Leucine-rich repeat domain-containing protein</fullName>
    </submittedName>
</protein>
<dbReference type="InterPro" id="IPR050216">
    <property type="entry name" value="LRR_domain-containing"/>
</dbReference>
<dbReference type="SMART" id="SM00369">
    <property type="entry name" value="LRR_TYP"/>
    <property type="match status" value="5"/>
</dbReference>
<evidence type="ECO:0000313" key="4">
    <source>
        <dbReference type="EMBL" id="MBV4458138.1"/>
    </source>
</evidence>
<keyword evidence="1" id="KW-0433">Leucine-rich repeat</keyword>
<proteinExistence type="predicted"/>
<dbReference type="PANTHER" id="PTHR48051">
    <property type="match status" value="1"/>
</dbReference>
<name>A0ABS6PCD6_9PSED</name>
<sequence>MYSPSPSDPQSLPQRPVTRSLHAPLLEQSVPDWLMQATPQQFAALREADAPLPTWYGKATKQRRKAFDDSLAAHWRAQSQLGKAMAGLQDIHDFARPLLTKHLKDRFNVDLDVDKTFLRLTLPVETAIFSVEKGFFEASVRTLLQAALHNFEAAECEPDAFHRSSGFFVASGKGRRRVRTGLTVPQFVQACRTLDIGARYQEHLKRVLSPEHPAAQQALRRHFCAVQQTALRAAAERAWLQNDIGPEDLALILWLVHAGPRPALGDKKVWLFDLSLMRVRLTGCMVFVIGEAGEAMEEWLVFIPDDPWHPLKRYNARTMSGMLKQRFIEHAPADGSPSAYQAFFSRFVPYAERGHYFSQFRKDAPGTGPGNLWAAIGDFTDSSLRNLLFTHVPPAPAVAQVPDPDPFLALDIRHPKGPPSGSGEGGLWGYLFERHREQLIEDARGYAVPSADIDARVREERFARLFGIGMLTLNAVSMFVPVLGEVMMGAMACQLLEESIEGVVEWSEGDRRAAKAHVLDVAQNLVLAGALAGTGKVLSGLGRVAPEPLIEDLHPVTLPNGGRRLIRAGLAGYEAPVEVQGKPDVQGRYDVDGKSYVRIDGHVYEQFYDRAIERWRVRHPREPQAWSPVLIHNGAGAWRHELENPLTWDRRTLLRRMGPIGDAYPDEQLQRIADISGVSDNALRKMHMDERAPVAELADAMRLFDIDRDVAQVIDQVHLGHGIDERYLHTLDLLTRSPHWPAGRRLTVFADLERTGIAVTYGAKRAMAGAAPGRSIRVSRQNILDGELPWRILAELDESEITGLLGVEAAQERVWRPQRLRDRFAASLRTCRLELFDRLRRRTGSKDPAVKALRRSWPRLGDAAAQEVLEEADSDAVATFKAKGQAQDGMQASARWHSRRGRLTRALAGLHMDNMTTSDTRRLVLHALGRMPQWPDTVRLEIHDGQFGGRLIDSLGGESARLRSHVVKKGPAYEAVDGQGRLLAQPFDSYGDFFAAVAQALPAEVLNALGLPRVRPGVGLRRAVGNYVLGHLEDCAQALARRGAQGRWFKPAQRVGRYRVGYRASGEGAIGNAGMANGLAIRLRFLYPDMTFSRANGVLLERIRSGQSDAQILQWLEDLRGQWTALKQGLEHWIDRGEARALRRSQARALEDSWRSAPFAEENPAYARLDLQFDGALPELSTVFSHVVELRLRPVADADRSIRQFLLNFPMLERLDLSGVQMHRLDVSGMAHLRQLTLDGSRLLQAWPQGAENLESVSGIDLSNRPVGELPPRFFQRDDLLLNTNLSGAGLTAHGRRLLQDAHRRCELALGLPERTLERFFLEAVPDASAQPLENGTLLAGRLLPWPAPLPAVEGVPSFVARLRRIDAALSEDDAALWVQRLRDGASDEQIGQTLSQWEREFESLTRELNGWIFSRRTGDRLQRGRWTASAGRGDAARAMVECWKKGLADGGSWLDLSDCRGLGVLPRLPVGFAHVQVLHLREIGLNEADLQRFLPSFTGVRVLELGLNELRGLPSAIADMPGLTSLGLSGNRLDDFPALIHRLGAAHRLTALRLSYNRFPSADGDGLQAFQGLRELDLSHNHLRRFDARLPDSLRNLQLNGNDLRHWPDAVMAAPQLEALNLVGNPIREIPAGVFDGSHDRLLAGARIYGVARPLSIDSLLRIQAYMARTGASGALGISRERLEEWIADLEQASDVSSDDSLSLEE</sequence>
<keyword evidence="5" id="KW-1185">Reference proteome</keyword>